<dbReference type="GO" id="GO:0005524">
    <property type="term" value="F:ATP binding"/>
    <property type="evidence" value="ECO:0007669"/>
    <property type="project" value="InterPro"/>
</dbReference>
<evidence type="ECO:0000259" key="2">
    <source>
        <dbReference type="PROSITE" id="PS50011"/>
    </source>
</evidence>
<dbReference type="InterPro" id="IPR008271">
    <property type="entry name" value="Ser/Thr_kinase_AS"/>
</dbReference>
<keyword evidence="4" id="KW-1185">Reference proteome</keyword>
<dbReference type="STRING" id="686832.A0A0C3C9X5"/>
<dbReference type="HOGENOM" id="CLU_004236_1_0_1"/>
<dbReference type="OrthoDB" id="2687876at2759"/>
<dbReference type="Pfam" id="PF00069">
    <property type="entry name" value="Pkinase"/>
    <property type="match status" value="1"/>
</dbReference>
<gene>
    <name evidence="3" type="ORF">M413DRAFT_445781</name>
</gene>
<dbReference type="InterPro" id="IPR000719">
    <property type="entry name" value="Prot_kinase_dom"/>
</dbReference>
<feature type="region of interest" description="Disordered" evidence="1">
    <location>
        <begin position="382"/>
        <end position="416"/>
    </location>
</feature>
<dbReference type="Proteomes" id="UP000053424">
    <property type="component" value="Unassembled WGS sequence"/>
</dbReference>
<proteinExistence type="predicted"/>
<dbReference type="Gene3D" id="3.30.200.20">
    <property type="entry name" value="Phosphorylase Kinase, domain 1"/>
    <property type="match status" value="1"/>
</dbReference>
<dbReference type="PROSITE" id="PS00108">
    <property type="entry name" value="PROTEIN_KINASE_ST"/>
    <property type="match status" value="1"/>
</dbReference>
<evidence type="ECO:0000256" key="1">
    <source>
        <dbReference type="SAM" id="MobiDB-lite"/>
    </source>
</evidence>
<dbReference type="AlphaFoldDB" id="A0A0C3C9X5"/>
<feature type="domain" description="Protein kinase" evidence="2">
    <location>
        <begin position="487"/>
        <end position="667"/>
    </location>
</feature>
<dbReference type="EMBL" id="KN831781">
    <property type="protein sequence ID" value="KIM41029.1"/>
    <property type="molecule type" value="Genomic_DNA"/>
</dbReference>
<reference evidence="4" key="2">
    <citation type="submission" date="2015-01" db="EMBL/GenBank/DDBJ databases">
        <title>Evolutionary Origins and Diversification of the Mycorrhizal Mutualists.</title>
        <authorList>
            <consortium name="DOE Joint Genome Institute"/>
            <consortium name="Mycorrhizal Genomics Consortium"/>
            <person name="Kohler A."/>
            <person name="Kuo A."/>
            <person name="Nagy L.G."/>
            <person name="Floudas D."/>
            <person name="Copeland A."/>
            <person name="Barry K.W."/>
            <person name="Cichocki N."/>
            <person name="Veneault-Fourrey C."/>
            <person name="LaButti K."/>
            <person name="Lindquist E.A."/>
            <person name="Lipzen A."/>
            <person name="Lundell T."/>
            <person name="Morin E."/>
            <person name="Murat C."/>
            <person name="Riley R."/>
            <person name="Ohm R."/>
            <person name="Sun H."/>
            <person name="Tunlid A."/>
            <person name="Henrissat B."/>
            <person name="Grigoriev I.V."/>
            <person name="Hibbett D.S."/>
            <person name="Martin F."/>
        </authorList>
    </citation>
    <scope>NUCLEOTIDE SEQUENCE [LARGE SCALE GENOMIC DNA]</scope>
    <source>
        <strain evidence="4">h7</strain>
    </source>
</reference>
<dbReference type="Gene3D" id="1.10.510.10">
    <property type="entry name" value="Transferase(Phosphotransferase) domain 1"/>
    <property type="match status" value="1"/>
</dbReference>
<evidence type="ECO:0000313" key="4">
    <source>
        <dbReference type="Proteomes" id="UP000053424"/>
    </source>
</evidence>
<dbReference type="InterPro" id="IPR011009">
    <property type="entry name" value="Kinase-like_dom_sf"/>
</dbReference>
<evidence type="ECO:0000313" key="3">
    <source>
        <dbReference type="EMBL" id="KIM41029.1"/>
    </source>
</evidence>
<accession>A0A0C3C9X5</accession>
<reference evidence="3 4" key="1">
    <citation type="submission" date="2014-04" db="EMBL/GenBank/DDBJ databases">
        <authorList>
            <consortium name="DOE Joint Genome Institute"/>
            <person name="Kuo A."/>
            <person name="Gay G."/>
            <person name="Dore J."/>
            <person name="Kohler A."/>
            <person name="Nagy L.G."/>
            <person name="Floudas D."/>
            <person name="Copeland A."/>
            <person name="Barry K.W."/>
            <person name="Cichocki N."/>
            <person name="Veneault-Fourrey C."/>
            <person name="LaButti K."/>
            <person name="Lindquist E.A."/>
            <person name="Lipzen A."/>
            <person name="Lundell T."/>
            <person name="Morin E."/>
            <person name="Murat C."/>
            <person name="Sun H."/>
            <person name="Tunlid A."/>
            <person name="Henrissat B."/>
            <person name="Grigoriev I.V."/>
            <person name="Hibbett D.S."/>
            <person name="Martin F."/>
            <person name="Nordberg H.P."/>
            <person name="Cantor M.N."/>
            <person name="Hua S.X."/>
        </authorList>
    </citation>
    <scope>NUCLEOTIDE SEQUENCE [LARGE SCALE GENOMIC DNA]</scope>
    <source>
        <strain evidence="4">h7</strain>
    </source>
</reference>
<name>A0A0C3C9X5_HEBCY</name>
<feature type="compositionally biased region" description="Basic and acidic residues" evidence="1">
    <location>
        <begin position="396"/>
        <end position="405"/>
    </location>
</feature>
<dbReference type="PROSITE" id="PS50011">
    <property type="entry name" value="PROTEIN_KINASE_DOM"/>
    <property type="match status" value="1"/>
</dbReference>
<dbReference type="GO" id="GO:0004672">
    <property type="term" value="F:protein kinase activity"/>
    <property type="evidence" value="ECO:0007669"/>
    <property type="project" value="InterPro"/>
</dbReference>
<organism evidence="3 4">
    <name type="scientific">Hebeloma cylindrosporum</name>
    <dbReference type="NCBI Taxonomy" id="76867"/>
    <lineage>
        <taxon>Eukaryota</taxon>
        <taxon>Fungi</taxon>
        <taxon>Dikarya</taxon>
        <taxon>Basidiomycota</taxon>
        <taxon>Agaricomycotina</taxon>
        <taxon>Agaricomycetes</taxon>
        <taxon>Agaricomycetidae</taxon>
        <taxon>Agaricales</taxon>
        <taxon>Agaricineae</taxon>
        <taxon>Hymenogastraceae</taxon>
        <taxon>Hebeloma</taxon>
    </lineage>
</organism>
<sequence>MVLTTSDILADRTSIHPALENIFNYSYPVFKDRTSTKVLPLPPLKFHDRHIEPSLILKSVKSLGFSMAQYLCKFCDDELMAFIRKERRLRGGRYFIFPARHENPLADAYAVADYYASNISQITTRFPFKFYYDPSEPDWNSLFYVKAPSQGPEEEDRFRTGTGLHMVHWQSQADYIDDLSLGKEMTKEIRQINEKHPNIAICEMFAFCPLGTKMVREMGPVSHFNWENSRTVGSFSNDLSTRACPPDAKTGLWSKIALESLSKGTKRQHSKKSPIALKAVPKPTRNKGIVRDPGRRGPRTMWYHPEPSHYLQHAWCRAVENDATFIIFHCGKYERIGFRHRETQTLYLSELIDPSVVPTYGKMEIGLQLLIVKDLLERRATSKYEEEGRTSAGKKRPAEENESHGHNKKQRTAKRPEVAIPSAEVLESGLGSRDFALFRLEYQSFNSPVPSSFLRVEPSCAASMKDRSIPQAIKGRKKHGPSDYFTLTLDEPFAHGAIGTVHRASAKFEFGSTTVEYPGLAVKLAFQEEHQEQLRKEYKVYQHMAKVGYTANILRVHGLFQDCETGLLAMIMDYGGPTLGTTKGNQSYTEKEQIALWDALQGLHDANVLHGDIKSNNIVIDSSDNTYFIDFDCAQINPHPDSFENDQDALELIFERAASVTSITPST</sequence>
<protein>
    <recommendedName>
        <fullName evidence="2">Protein kinase domain-containing protein</fullName>
    </recommendedName>
</protein>
<dbReference type="SUPFAM" id="SSF56112">
    <property type="entry name" value="Protein kinase-like (PK-like)"/>
    <property type="match status" value="1"/>
</dbReference>